<feature type="region of interest" description="Disordered" evidence="2">
    <location>
        <begin position="77"/>
        <end position="96"/>
    </location>
</feature>
<dbReference type="EMBL" id="CAVLEF010000011">
    <property type="protein sequence ID" value="CAK1548788.1"/>
    <property type="molecule type" value="Genomic_DNA"/>
</dbReference>
<proteinExistence type="predicted"/>
<evidence type="ECO:0000256" key="2">
    <source>
        <dbReference type="SAM" id="MobiDB-lite"/>
    </source>
</evidence>
<dbReference type="AlphaFoldDB" id="A0AAV1JK52"/>
<keyword evidence="4" id="KW-1185">Reference proteome</keyword>
<evidence type="ECO:0000313" key="4">
    <source>
        <dbReference type="Proteomes" id="UP001497472"/>
    </source>
</evidence>
<sequence length="356" mass="40680">MDSEALLARENEFKKLNKQLEKKTELLMKQIEQVMQKQDIFSEFSGSLSKPKDRHTKTHCCDIPEVTTPEKFEAPKKVNKKQIGNTKQSDYSETPVKNPIETNANLKCATNVCEWCNLSSKVKRNNDLDFLYAFVSVNVKENVLPQSFLKDQITVENVCKFLSAKVKLMQEQIDQLQVTINKMSKQCDSHMNQLAGLESERMSLINKANNLRSESVDVKAKYAALTNRYNEKDRLHREQRSSADRLSTEIKSLRCRNANLEARCAAQDESLAALKQQLETARLSEKDFRDATRNLSASHQNAICRLEAKVKCLSTRIEKQEALIDNLKKQNALLATEGALKALEKDYNELLNSDFQ</sequence>
<evidence type="ECO:0000313" key="3">
    <source>
        <dbReference type="EMBL" id="CAK1548788.1"/>
    </source>
</evidence>
<evidence type="ECO:0000256" key="1">
    <source>
        <dbReference type="SAM" id="Coils"/>
    </source>
</evidence>
<feature type="coiled-coil region" evidence="1">
    <location>
        <begin position="3"/>
        <end position="37"/>
    </location>
</feature>
<reference evidence="3 4" key="1">
    <citation type="submission" date="2023-11" db="EMBL/GenBank/DDBJ databases">
        <authorList>
            <person name="Okamura Y."/>
        </authorList>
    </citation>
    <scope>NUCLEOTIDE SEQUENCE [LARGE SCALE GENOMIC DNA]</scope>
</reference>
<keyword evidence="1" id="KW-0175">Coiled coil</keyword>
<feature type="compositionally biased region" description="Polar residues" evidence="2">
    <location>
        <begin position="82"/>
        <end position="92"/>
    </location>
</feature>
<feature type="coiled-coil region" evidence="1">
    <location>
        <begin position="310"/>
        <end position="353"/>
    </location>
</feature>
<evidence type="ECO:0008006" key="5">
    <source>
        <dbReference type="Google" id="ProtNLM"/>
    </source>
</evidence>
<accession>A0AAV1JK52</accession>
<comment type="caution">
    <text evidence="3">The sequence shown here is derived from an EMBL/GenBank/DDBJ whole genome shotgun (WGS) entry which is preliminary data.</text>
</comment>
<name>A0AAV1JK52_9NEOP</name>
<gene>
    <name evidence="3" type="ORF">LNINA_LOCUS8140</name>
</gene>
<feature type="coiled-coil region" evidence="1">
    <location>
        <begin position="159"/>
        <end position="277"/>
    </location>
</feature>
<organism evidence="3 4">
    <name type="scientific">Leptosia nina</name>
    <dbReference type="NCBI Taxonomy" id="320188"/>
    <lineage>
        <taxon>Eukaryota</taxon>
        <taxon>Metazoa</taxon>
        <taxon>Ecdysozoa</taxon>
        <taxon>Arthropoda</taxon>
        <taxon>Hexapoda</taxon>
        <taxon>Insecta</taxon>
        <taxon>Pterygota</taxon>
        <taxon>Neoptera</taxon>
        <taxon>Endopterygota</taxon>
        <taxon>Lepidoptera</taxon>
        <taxon>Glossata</taxon>
        <taxon>Ditrysia</taxon>
        <taxon>Papilionoidea</taxon>
        <taxon>Pieridae</taxon>
        <taxon>Pierinae</taxon>
        <taxon>Leptosia</taxon>
    </lineage>
</organism>
<protein>
    <recommendedName>
        <fullName evidence="5">Testis-expressed sequence 9 protein</fullName>
    </recommendedName>
</protein>
<dbReference type="Proteomes" id="UP001497472">
    <property type="component" value="Unassembled WGS sequence"/>
</dbReference>